<reference evidence="10 11" key="1">
    <citation type="submission" date="2023-09" db="EMBL/GenBank/DDBJ databases">
        <authorList>
            <person name="Golyshina O.V."/>
            <person name="Lunev E.A."/>
            <person name="Bargiela R."/>
            <person name="Gaines M.C."/>
            <person name="Daum B."/>
            <person name="Bale N.J."/>
            <person name="Koenen M."/>
            <person name="Sinninghe Damst J.S."/>
            <person name="Yakimov M."/>
            <person name="Golyshin P.N."/>
        </authorList>
    </citation>
    <scope>NUCLEOTIDE SEQUENCE [LARGE SCALE GENOMIC DNA]</scope>
    <source>
        <strain evidence="10 11">M1</strain>
    </source>
</reference>
<dbReference type="CDD" id="cd08662">
    <property type="entry name" value="M13"/>
    <property type="match status" value="1"/>
</dbReference>
<dbReference type="KEGG" id="omr:OXIME_000863"/>
<evidence type="ECO:0000313" key="10">
    <source>
        <dbReference type="EMBL" id="WYY00298.1"/>
    </source>
</evidence>
<keyword evidence="7" id="KW-0482">Metalloprotease</keyword>
<evidence type="ECO:0000256" key="2">
    <source>
        <dbReference type="ARBA" id="ARBA00007357"/>
    </source>
</evidence>
<protein>
    <submittedName>
        <fullName evidence="10">M13 family metallopeptidase</fullName>
    </submittedName>
</protein>
<dbReference type="PROSITE" id="PS51885">
    <property type="entry name" value="NEPRILYSIN"/>
    <property type="match status" value="1"/>
</dbReference>
<keyword evidence="3" id="KW-0645">Protease</keyword>
<comment type="cofactor">
    <cofactor evidence="1">
        <name>Zn(2+)</name>
        <dbReference type="ChEBI" id="CHEBI:29105"/>
    </cofactor>
</comment>
<dbReference type="InterPro" id="IPR000718">
    <property type="entry name" value="Peptidase_M13"/>
</dbReference>
<dbReference type="GeneID" id="95967598"/>
<dbReference type="InterPro" id="IPR042089">
    <property type="entry name" value="Peptidase_M13_dom_2"/>
</dbReference>
<evidence type="ECO:0000256" key="3">
    <source>
        <dbReference type="ARBA" id="ARBA00022670"/>
    </source>
</evidence>
<dbReference type="EMBL" id="CP133772">
    <property type="protein sequence ID" value="WYY00298.1"/>
    <property type="molecule type" value="Genomic_DNA"/>
</dbReference>
<keyword evidence="6" id="KW-0862">Zinc</keyword>
<dbReference type="InterPro" id="IPR018497">
    <property type="entry name" value="Peptidase_M13_C"/>
</dbReference>
<dbReference type="PANTHER" id="PTHR11733:SF167">
    <property type="entry name" value="FI17812P1-RELATED"/>
    <property type="match status" value="1"/>
</dbReference>
<name>A0AAX4NG36_9ARCH</name>
<proteinExistence type="inferred from homology"/>
<evidence type="ECO:0000259" key="9">
    <source>
        <dbReference type="Pfam" id="PF05649"/>
    </source>
</evidence>
<evidence type="ECO:0000313" key="11">
    <source>
        <dbReference type="Proteomes" id="UP001451606"/>
    </source>
</evidence>
<gene>
    <name evidence="10" type="ORF">OXIME_000863</name>
</gene>
<dbReference type="InterPro" id="IPR024079">
    <property type="entry name" value="MetalloPept_cat_dom_sf"/>
</dbReference>
<dbReference type="Gene3D" id="1.10.1380.10">
    <property type="entry name" value="Neutral endopeptidase , domain2"/>
    <property type="match status" value="1"/>
</dbReference>
<evidence type="ECO:0000256" key="4">
    <source>
        <dbReference type="ARBA" id="ARBA00022723"/>
    </source>
</evidence>
<evidence type="ECO:0000256" key="6">
    <source>
        <dbReference type="ARBA" id="ARBA00022833"/>
    </source>
</evidence>
<keyword evidence="5" id="KW-0378">Hydrolase</keyword>
<sequence length="669" mass="77988">MRIDHLKGKFPLIGEDEKPEDPKFSVEYMNHSVDPAENFYEYSNGKWLETHPIPPDHSYWGASSELNERNRYILGKILERCALSADKEADPVRRMVGTFFISAMEREKIDALKFKPIEKIINVVEGINSSEDLIIALSKIHLMGIPGMFSADSEIDEKNSSIYSFYIEQGGLTLPNREYYLLDSFKEIREQYRKHIENMLVLYGYDDAEGEDFSARILNLETGLAKSSRSPVELRDPEKNYNRMGMKDIEEKFPEMKFRTYFSGIGLGDLDYVIAGQPEFFQNLGRMLKEVPLEDWKIYLKWKIISATAPYLHSEAEAENFDFFHRKLFDQKEPEKRWKTAVSVIDSHIGEAIGKLYVEEEFGEDSRKRMNEMVEDLKEVFMERLKTLEWMSDATKEKAIEKFKKFRTKIGYPSKFIDYSPIRIEKDDYLGNVLRSNEFKFRRRMVRVNKPVDRELWEMTPPTVNAYFSPTENEIVFPAGILQPPFFDSTLDDAVNYGATGGTIAHEITHGFDDEGRKYDAEGNIKEWWTKEDESEFMRRSKKVVELYSAQEVLPGLHVNGELTLGENIADIGGVSIAYEALKRRLRKHPEMNVKIDGLTPEQRFFIGWAQSWRMNIRDQTLKWQVSNDPHSPDNLRSELPVYVHEDFEKVFGELSKKGHSKVEKIKIW</sequence>
<keyword evidence="11" id="KW-1185">Reference proteome</keyword>
<feature type="domain" description="Peptidase M13 C-terminal" evidence="8">
    <location>
        <begin position="465"/>
        <end position="652"/>
    </location>
</feature>
<dbReference type="AlphaFoldDB" id="A0AAX4NG36"/>
<evidence type="ECO:0000256" key="5">
    <source>
        <dbReference type="ARBA" id="ARBA00022801"/>
    </source>
</evidence>
<evidence type="ECO:0000259" key="8">
    <source>
        <dbReference type="Pfam" id="PF01431"/>
    </source>
</evidence>
<dbReference type="Pfam" id="PF05649">
    <property type="entry name" value="Peptidase_M13_N"/>
    <property type="match status" value="1"/>
</dbReference>
<dbReference type="InterPro" id="IPR008753">
    <property type="entry name" value="Peptidase_M13_N"/>
</dbReference>
<dbReference type="RefSeq" id="WP_393970639.1">
    <property type="nucleotide sequence ID" value="NZ_CP133772.1"/>
</dbReference>
<keyword evidence="4" id="KW-0479">Metal-binding</keyword>
<feature type="domain" description="Peptidase M13 N-terminal" evidence="9">
    <location>
        <begin position="35"/>
        <end position="413"/>
    </location>
</feature>
<dbReference type="Proteomes" id="UP001451606">
    <property type="component" value="Chromosome"/>
</dbReference>
<dbReference type="GO" id="GO:0046872">
    <property type="term" value="F:metal ion binding"/>
    <property type="evidence" value="ECO:0007669"/>
    <property type="project" value="UniProtKB-KW"/>
</dbReference>
<dbReference type="Gene3D" id="3.40.390.10">
    <property type="entry name" value="Collagenase (Catalytic Domain)"/>
    <property type="match status" value="1"/>
</dbReference>
<dbReference type="SUPFAM" id="SSF55486">
    <property type="entry name" value="Metalloproteases ('zincins'), catalytic domain"/>
    <property type="match status" value="1"/>
</dbReference>
<organism evidence="10 11">
    <name type="scientific">Oxyplasma meridianum</name>
    <dbReference type="NCBI Taxonomy" id="3073602"/>
    <lineage>
        <taxon>Archaea</taxon>
        <taxon>Methanobacteriati</taxon>
        <taxon>Thermoplasmatota</taxon>
        <taxon>Thermoplasmata</taxon>
        <taxon>Thermoplasmatales</taxon>
        <taxon>Thermoplasmataceae</taxon>
        <taxon>Oxyplasma</taxon>
    </lineage>
</organism>
<accession>A0AAX4NG36</accession>
<dbReference type="GO" id="GO:0016485">
    <property type="term" value="P:protein processing"/>
    <property type="evidence" value="ECO:0007669"/>
    <property type="project" value="TreeGrafter"/>
</dbReference>
<dbReference type="PANTHER" id="PTHR11733">
    <property type="entry name" value="ZINC METALLOPROTEASE FAMILY M13 NEPRILYSIN-RELATED"/>
    <property type="match status" value="1"/>
</dbReference>
<evidence type="ECO:0000256" key="7">
    <source>
        <dbReference type="ARBA" id="ARBA00023049"/>
    </source>
</evidence>
<evidence type="ECO:0000256" key="1">
    <source>
        <dbReference type="ARBA" id="ARBA00001947"/>
    </source>
</evidence>
<dbReference type="GO" id="GO:0004222">
    <property type="term" value="F:metalloendopeptidase activity"/>
    <property type="evidence" value="ECO:0007669"/>
    <property type="project" value="InterPro"/>
</dbReference>
<dbReference type="GO" id="GO:0005886">
    <property type="term" value="C:plasma membrane"/>
    <property type="evidence" value="ECO:0007669"/>
    <property type="project" value="TreeGrafter"/>
</dbReference>
<comment type="similarity">
    <text evidence="2">Belongs to the peptidase M13 family.</text>
</comment>
<dbReference type="PRINTS" id="PR00786">
    <property type="entry name" value="NEPRILYSIN"/>
</dbReference>
<dbReference type="Pfam" id="PF01431">
    <property type="entry name" value="Peptidase_M13"/>
    <property type="match status" value="1"/>
</dbReference>